<dbReference type="AlphaFoldDB" id="A0A7I4YTV6"/>
<organism evidence="3 4">
    <name type="scientific">Haemonchus contortus</name>
    <name type="common">Barber pole worm</name>
    <dbReference type="NCBI Taxonomy" id="6289"/>
    <lineage>
        <taxon>Eukaryota</taxon>
        <taxon>Metazoa</taxon>
        <taxon>Ecdysozoa</taxon>
        <taxon>Nematoda</taxon>
        <taxon>Chromadorea</taxon>
        <taxon>Rhabditida</taxon>
        <taxon>Rhabditina</taxon>
        <taxon>Rhabditomorpha</taxon>
        <taxon>Strongyloidea</taxon>
        <taxon>Trichostrongylidae</taxon>
        <taxon>Haemonchus</taxon>
    </lineage>
</organism>
<evidence type="ECO:0000259" key="2">
    <source>
        <dbReference type="SMART" id="SM00198"/>
    </source>
</evidence>
<dbReference type="InterPro" id="IPR001283">
    <property type="entry name" value="CRISP-related"/>
</dbReference>
<proteinExistence type="predicted"/>
<dbReference type="Proteomes" id="UP000025227">
    <property type="component" value="Unplaced"/>
</dbReference>
<dbReference type="WBParaSite" id="HCON_00137110-00001">
    <property type="protein sequence ID" value="HCON_00137110-00001"/>
    <property type="gene ID" value="HCON_00137110"/>
</dbReference>
<dbReference type="SMART" id="SM00198">
    <property type="entry name" value="SCP"/>
    <property type="match status" value="1"/>
</dbReference>
<accession>A0A7I4YTV6</accession>
<evidence type="ECO:0000313" key="4">
    <source>
        <dbReference type="WBParaSite" id="HCON_00137110-00001"/>
    </source>
</evidence>
<keyword evidence="3" id="KW-1185">Reference proteome</keyword>
<feature type="domain" description="SCP" evidence="2">
    <location>
        <begin position="65"/>
        <end position="232"/>
    </location>
</feature>
<dbReference type="InterPro" id="IPR014044">
    <property type="entry name" value="CAP_dom"/>
</dbReference>
<dbReference type="OrthoDB" id="5820037at2759"/>
<sequence length="264" mass="29706">MFTKRFLLFSILILIHESLVSTLPSLSISEEESSSIEDDSEEDTVPVLASEAENRICPNNTGMNDRIRTIAKVAHNYRRGRLARGLVKNKRGRNLPKASNMRELVYDCNLESSAHAFAETCTRGKDPSLPSDVQQNHFYFRKDRKGKDGKTRMISTRRHAMKVAIRHWWKQLKVHGGIGHEVTFKSDDQSKPIQQFTRMAWATTDSLGCGVASCGNFWSAVCHYKPGGNVPNEHIYEKGRPCSACPANMFCTVEKLCSSLDAII</sequence>
<dbReference type="InterPro" id="IPR035940">
    <property type="entry name" value="CAP_sf"/>
</dbReference>
<protein>
    <submittedName>
        <fullName evidence="4">SCP domain-containing protein</fullName>
    </submittedName>
</protein>
<dbReference type="CDD" id="cd05380">
    <property type="entry name" value="CAP_euk"/>
    <property type="match status" value="1"/>
</dbReference>
<feature type="chain" id="PRO_5029482835" evidence="1">
    <location>
        <begin position="23"/>
        <end position="264"/>
    </location>
</feature>
<keyword evidence="1" id="KW-0732">Signal</keyword>
<name>A0A7I4YTV6_HAECO</name>
<dbReference type="Pfam" id="PF00188">
    <property type="entry name" value="CAP"/>
    <property type="match status" value="1"/>
</dbReference>
<reference evidence="4" key="1">
    <citation type="submission" date="2020-12" db="UniProtKB">
        <authorList>
            <consortium name="WormBaseParasite"/>
        </authorList>
    </citation>
    <scope>IDENTIFICATION</scope>
    <source>
        <strain evidence="4">MHco3</strain>
    </source>
</reference>
<dbReference type="PRINTS" id="PR00837">
    <property type="entry name" value="V5TPXLIKE"/>
</dbReference>
<dbReference type="PANTHER" id="PTHR10334">
    <property type="entry name" value="CYSTEINE-RICH SECRETORY PROTEIN-RELATED"/>
    <property type="match status" value="1"/>
</dbReference>
<evidence type="ECO:0000313" key="3">
    <source>
        <dbReference type="Proteomes" id="UP000025227"/>
    </source>
</evidence>
<dbReference type="SUPFAM" id="SSF55797">
    <property type="entry name" value="PR-1-like"/>
    <property type="match status" value="1"/>
</dbReference>
<feature type="signal peptide" evidence="1">
    <location>
        <begin position="1"/>
        <end position="22"/>
    </location>
</feature>
<dbReference type="Gene3D" id="3.40.33.10">
    <property type="entry name" value="CAP"/>
    <property type="match status" value="1"/>
</dbReference>
<evidence type="ECO:0000256" key="1">
    <source>
        <dbReference type="SAM" id="SignalP"/>
    </source>
</evidence>